<dbReference type="SUPFAM" id="SSF46689">
    <property type="entry name" value="Homeodomain-like"/>
    <property type="match status" value="1"/>
</dbReference>
<dbReference type="EMBL" id="JAODUP010000587">
    <property type="protein sequence ID" value="KAK2146712.1"/>
    <property type="molecule type" value="Genomic_DNA"/>
</dbReference>
<dbReference type="InterPro" id="IPR009057">
    <property type="entry name" value="Homeodomain-like_sf"/>
</dbReference>
<evidence type="ECO:0000313" key="1">
    <source>
        <dbReference type="EMBL" id="KAK2146712.1"/>
    </source>
</evidence>
<sequence>MPRTKNYTEEQLQEAVEKVMAGEISHKKWYGVPLLTISDHMHGKGQIEPVELMVVNSSEESALPCCLQESGPNEPEAWIDQVFRLEETRPTAPQRNTRLPVRVQRVLTSDECILNKKEELEKKKARDATKAKKKQGESGKIWVTHILYVVQHRVGNGFSATRVNSGCIRNVYLKLQQK</sequence>
<organism evidence="1 2">
    <name type="scientific">Paralvinella palmiformis</name>
    <dbReference type="NCBI Taxonomy" id="53620"/>
    <lineage>
        <taxon>Eukaryota</taxon>
        <taxon>Metazoa</taxon>
        <taxon>Spiralia</taxon>
        <taxon>Lophotrochozoa</taxon>
        <taxon>Annelida</taxon>
        <taxon>Polychaeta</taxon>
        <taxon>Sedentaria</taxon>
        <taxon>Canalipalpata</taxon>
        <taxon>Terebellida</taxon>
        <taxon>Terebelliformia</taxon>
        <taxon>Alvinellidae</taxon>
        <taxon>Paralvinella</taxon>
    </lineage>
</organism>
<name>A0AAD9J4Z6_9ANNE</name>
<proteinExistence type="predicted"/>
<evidence type="ECO:0000313" key="2">
    <source>
        <dbReference type="Proteomes" id="UP001208570"/>
    </source>
</evidence>
<protein>
    <submittedName>
        <fullName evidence="1">Uncharacterized protein</fullName>
    </submittedName>
</protein>
<dbReference type="AlphaFoldDB" id="A0AAD9J4Z6"/>
<dbReference type="Proteomes" id="UP001208570">
    <property type="component" value="Unassembled WGS sequence"/>
</dbReference>
<reference evidence="1" key="1">
    <citation type="journal article" date="2023" name="Mol. Biol. Evol.">
        <title>Third-Generation Sequencing Reveals the Adaptive Role of the Epigenome in Three Deep-Sea Polychaetes.</title>
        <authorList>
            <person name="Perez M."/>
            <person name="Aroh O."/>
            <person name="Sun Y."/>
            <person name="Lan Y."/>
            <person name="Juniper S.K."/>
            <person name="Young C.R."/>
            <person name="Angers B."/>
            <person name="Qian P.Y."/>
        </authorList>
    </citation>
    <scope>NUCLEOTIDE SEQUENCE</scope>
    <source>
        <strain evidence="1">P08H-3</strain>
    </source>
</reference>
<keyword evidence="2" id="KW-1185">Reference proteome</keyword>
<comment type="caution">
    <text evidence="1">The sequence shown here is derived from an EMBL/GenBank/DDBJ whole genome shotgun (WGS) entry which is preliminary data.</text>
</comment>
<gene>
    <name evidence="1" type="ORF">LSH36_586g00015</name>
</gene>
<accession>A0AAD9J4Z6</accession>